<gene>
    <name evidence="1" type="ORF">ATANTOWER_006390</name>
</gene>
<comment type="caution">
    <text evidence="1">The sequence shown here is derived from an EMBL/GenBank/DDBJ whole genome shotgun (WGS) entry which is preliminary data.</text>
</comment>
<keyword evidence="2" id="KW-1185">Reference proteome</keyword>
<reference evidence="1 2" key="1">
    <citation type="submission" date="2021-07" db="EMBL/GenBank/DDBJ databases">
        <authorList>
            <person name="Palmer J.M."/>
        </authorList>
    </citation>
    <scope>NUCLEOTIDE SEQUENCE [LARGE SCALE GENOMIC DNA]</scope>
    <source>
        <strain evidence="1 2">AT_MEX2019</strain>
        <tissue evidence="1">Muscle</tissue>
    </source>
</reference>
<dbReference type="EMBL" id="JAHUTI010009853">
    <property type="protein sequence ID" value="MED6234581.1"/>
    <property type="molecule type" value="Genomic_DNA"/>
</dbReference>
<protein>
    <submittedName>
        <fullName evidence="1">Uncharacterized protein</fullName>
    </submittedName>
</protein>
<accession>A0ABU7A8Y0</accession>
<name>A0ABU7A8Y0_9TELE</name>
<proteinExistence type="predicted"/>
<sequence length="222" mass="25639">MLFMFLCRQKPEPSDHSLLNFNFGSRSLWTIKITYVWWIVIWISFPCTKLAASCYPPSPEPRQKRTLSTLQRKYLNIELTPELTRIHSAAQVNHLDFLCFAHLGPDSLYPWRPDCTHLLAIHPFMFQTLMFNKTPFTDSVPQCSIHMVHILDFVMPSLSTVVCFATPLHDCFICHHAKPVPIYAHICHHLLDVTFYLNKNLFTYQAASACLHSGVHSTNHIS</sequence>
<dbReference type="Proteomes" id="UP001345963">
    <property type="component" value="Unassembled WGS sequence"/>
</dbReference>
<evidence type="ECO:0000313" key="1">
    <source>
        <dbReference type="EMBL" id="MED6234581.1"/>
    </source>
</evidence>
<evidence type="ECO:0000313" key="2">
    <source>
        <dbReference type="Proteomes" id="UP001345963"/>
    </source>
</evidence>
<organism evidence="1 2">
    <name type="scientific">Ataeniobius toweri</name>
    <dbReference type="NCBI Taxonomy" id="208326"/>
    <lineage>
        <taxon>Eukaryota</taxon>
        <taxon>Metazoa</taxon>
        <taxon>Chordata</taxon>
        <taxon>Craniata</taxon>
        <taxon>Vertebrata</taxon>
        <taxon>Euteleostomi</taxon>
        <taxon>Actinopterygii</taxon>
        <taxon>Neopterygii</taxon>
        <taxon>Teleostei</taxon>
        <taxon>Neoteleostei</taxon>
        <taxon>Acanthomorphata</taxon>
        <taxon>Ovalentaria</taxon>
        <taxon>Atherinomorphae</taxon>
        <taxon>Cyprinodontiformes</taxon>
        <taxon>Goodeidae</taxon>
        <taxon>Ataeniobius</taxon>
    </lineage>
</organism>